<sequence>MEMYAVHGCGRQAVLLRYVLLVLTVLGLSLSIALVIFGLIEIVCAIGKVARL</sequence>
<proteinExistence type="predicted"/>
<feature type="transmembrane region" description="Helical" evidence="1">
    <location>
        <begin position="20"/>
        <end position="46"/>
    </location>
</feature>
<protein>
    <submittedName>
        <fullName evidence="2">Uncharacterized protein</fullName>
    </submittedName>
</protein>
<evidence type="ECO:0000313" key="2">
    <source>
        <dbReference type="EMBL" id="DAF87396.1"/>
    </source>
</evidence>
<evidence type="ECO:0000256" key="1">
    <source>
        <dbReference type="SAM" id="Phobius"/>
    </source>
</evidence>
<organism evidence="2">
    <name type="scientific">Siphoviridae sp. ctnPP24</name>
    <dbReference type="NCBI Taxonomy" id="2825662"/>
    <lineage>
        <taxon>Viruses</taxon>
        <taxon>Duplodnaviria</taxon>
        <taxon>Heunggongvirae</taxon>
        <taxon>Uroviricota</taxon>
        <taxon>Caudoviricetes</taxon>
    </lineage>
</organism>
<dbReference type="EMBL" id="BK015962">
    <property type="protein sequence ID" value="DAF87396.1"/>
    <property type="molecule type" value="Genomic_DNA"/>
</dbReference>
<keyword evidence="1" id="KW-0812">Transmembrane</keyword>
<accession>A0A8S5TYW5</accession>
<keyword evidence="1" id="KW-0472">Membrane</keyword>
<keyword evidence="1" id="KW-1133">Transmembrane helix</keyword>
<reference evidence="2" key="1">
    <citation type="journal article" date="2021" name="Proc. Natl. Acad. Sci. U.S.A.">
        <title>A Catalog of Tens of Thousands of Viruses from Human Metagenomes Reveals Hidden Associations with Chronic Diseases.</title>
        <authorList>
            <person name="Tisza M.J."/>
            <person name="Buck C.B."/>
        </authorList>
    </citation>
    <scope>NUCLEOTIDE SEQUENCE</scope>
    <source>
        <strain evidence="2">CtnPP24</strain>
    </source>
</reference>
<name>A0A8S5TYW5_9CAUD</name>